<evidence type="ECO:0000313" key="2">
    <source>
        <dbReference type="EMBL" id="KAE9971756.1"/>
    </source>
</evidence>
<dbReference type="EMBL" id="WNWR01000193">
    <property type="protein sequence ID" value="KAE9989310.1"/>
    <property type="molecule type" value="Genomic_DNA"/>
</dbReference>
<gene>
    <name evidence="3" type="ORF">BLS_002824</name>
    <name evidence="4" type="ORF">EG327_002857</name>
    <name evidence="2" type="ORF">EG328_005374</name>
</gene>
<keyword evidence="7" id="KW-1185">Reference proteome</keyword>
<name>A0A8H3V8Y8_VENIN</name>
<organism evidence="3 5">
    <name type="scientific">Venturia inaequalis</name>
    <name type="common">Apple scab fungus</name>
    <dbReference type="NCBI Taxonomy" id="5025"/>
    <lineage>
        <taxon>Eukaryota</taxon>
        <taxon>Fungi</taxon>
        <taxon>Dikarya</taxon>
        <taxon>Ascomycota</taxon>
        <taxon>Pezizomycotina</taxon>
        <taxon>Dothideomycetes</taxon>
        <taxon>Pleosporomycetidae</taxon>
        <taxon>Venturiales</taxon>
        <taxon>Venturiaceae</taxon>
        <taxon>Venturia</taxon>
    </lineage>
</organism>
<dbReference type="OrthoDB" id="3909749at2759"/>
<dbReference type="Proteomes" id="UP000433883">
    <property type="component" value="Unassembled WGS sequence"/>
</dbReference>
<comment type="caution">
    <text evidence="3">The sequence shown here is derived from an EMBL/GenBank/DDBJ whole genome shotgun (WGS) entry which is preliminary data.</text>
</comment>
<feature type="compositionally biased region" description="Low complexity" evidence="1">
    <location>
        <begin position="312"/>
        <end position="321"/>
    </location>
</feature>
<sequence length="409" mass="42559">MLFASLLLPMAVSAAVLHQRETDAGRTKVVVEKLQAQYRKTANRNLYKLGPFTIKGSSAAAGGRDSTFGGQGFWPKLSAGQLCNTGGQACTVLAGKVGLQFANQEDVKAGKKAGPENGIYIHHILTSDSTKKEKPWISNCGSKTRPALNIAGLLGGTAFVGTGEDSSAEGAVYTNEDGTRDSGFHIGEMDGFSIWAQLVNYNKEDKAVYVTYDLEWVPGKLGVDVKTATLTATCGGSPMIKLSNSGPTTTNSTAFTFLQDGTLLGGRGHLHDGGVEMDMTLNGEFLCSSEAIYGETTDSGEKSGHSHGDKSAAPAAGGAMAGMAGMGHSKRAVLDAPKSGSPAIKTITGMTTCKGPFEVKKGDTLSMAAVYDLKAHPLRVSLSGSKAADVMGMWGISFAAKNEGLARTT</sequence>
<protein>
    <submittedName>
        <fullName evidence="3">Uncharacterized protein</fullName>
    </submittedName>
</protein>
<evidence type="ECO:0000313" key="5">
    <source>
        <dbReference type="Proteomes" id="UP000433883"/>
    </source>
</evidence>
<dbReference type="EMBL" id="WNWS01000289">
    <property type="protein sequence ID" value="KAE9971756.1"/>
    <property type="molecule type" value="Genomic_DNA"/>
</dbReference>
<feature type="region of interest" description="Disordered" evidence="1">
    <location>
        <begin position="296"/>
        <end position="321"/>
    </location>
</feature>
<dbReference type="AlphaFoldDB" id="A0A8H3V8Y8"/>
<reference evidence="3 5" key="1">
    <citation type="submission" date="2019-11" db="EMBL/GenBank/DDBJ databases">
        <title>Venturia inaequalis Genome Resource.</title>
        <authorList>
            <person name="Lichtner F.J."/>
        </authorList>
    </citation>
    <scope>NUCLEOTIDE SEQUENCE [LARGE SCALE GENOMIC DNA]</scope>
    <source>
        <strain evidence="2 6">120213</strain>
        <strain evidence="3">Bline_iso_100314</strain>
        <strain evidence="4 7">DMI_063113</strain>
    </source>
</reference>
<dbReference type="Proteomes" id="UP000447873">
    <property type="component" value="Unassembled WGS sequence"/>
</dbReference>
<evidence type="ECO:0000313" key="4">
    <source>
        <dbReference type="EMBL" id="KAE9989310.1"/>
    </source>
</evidence>
<evidence type="ECO:0000256" key="1">
    <source>
        <dbReference type="SAM" id="MobiDB-lite"/>
    </source>
</evidence>
<evidence type="ECO:0000313" key="7">
    <source>
        <dbReference type="Proteomes" id="UP000490939"/>
    </source>
</evidence>
<evidence type="ECO:0000313" key="3">
    <source>
        <dbReference type="EMBL" id="KAE9984230.1"/>
    </source>
</evidence>
<proteinExistence type="predicted"/>
<accession>A0A8H3V8Y8</accession>
<feature type="compositionally biased region" description="Basic and acidic residues" evidence="1">
    <location>
        <begin position="299"/>
        <end position="310"/>
    </location>
</feature>
<dbReference type="EMBL" id="WNWQ01000019">
    <property type="protein sequence ID" value="KAE9984230.1"/>
    <property type="molecule type" value="Genomic_DNA"/>
</dbReference>
<evidence type="ECO:0000313" key="6">
    <source>
        <dbReference type="Proteomes" id="UP000447873"/>
    </source>
</evidence>
<dbReference type="Proteomes" id="UP000490939">
    <property type="component" value="Unassembled WGS sequence"/>
</dbReference>